<gene>
    <name evidence="1" type="ORF">IEN85_17680</name>
</gene>
<dbReference type="EMBL" id="JACYFG010000040">
    <property type="protein sequence ID" value="MBD5781336.1"/>
    <property type="molecule type" value="Genomic_DNA"/>
</dbReference>
<evidence type="ECO:0000313" key="1">
    <source>
        <dbReference type="EMBL" id="MBD5781336.1"/>
    </source>
</evidence>
<dbReference type="RefSeq" id="WP_191618434.1">
    <property type="nucleotide sequence ID" value="NZ_JACYFG010000040.1"/>
</dbReference>
<dbReference type="Proteomes" id="UP000622317">
    <property type="component" value="Unassembled WGS sequence"/>
</dbReference>
<evidence type="ECO:0008006" key="3">
    <source>
        <dbReference type="Google" id="ProtNLM"/>
    </source>
</evidence>
<proteinExistence type="predicted"/>
<reference evidence="1" key="1">
    <citation type="submission" date="2020-09" db="EMBL/GenBank/DDBJ databases">
        <title>Pelagicoccus enzymogenes sp. nov. with an EPS production, isolated from marine sediment.</title>
        <authorList>
            <person name="Feng X."/>
        </authorList>
    </citation>
    <scope>NUCLEOTIDE SEQUENCE</scope>
    <source>
        <strain evidence="1">NFK12</strain>
    </source>
</reference>
<accession>A0A927IIJ6</accession>
<comment type="caution">
    <text evidence="1">The sequence shown here is derived from an EMBL/GenBank/DDBJ whole genome shotgun (WGS) entry which is preliminary data.</text>
</comment>
<name>A0A927IIJ6_9BACT</name>
<protein>
    <recommendedName>
        <fullName evidence="3">Beta-barrel porin 2</fullName>
    </recommendedName>
</protein>
<evidence type="ECO:0000313" key="2">
    <source>
        <dbReference type="Proteomes" id="UP000622317"/>
    </source>
</evidence>
<dbReference type="AlphaFoldDB" id="A0A927IIJ6"/>
<keyword evidence="2" id="KW-1185">Reference proteome</keyword>
<sequence>MTRICLAAALAVIPSGGTLGNEDPFTEFSGETSLSLGYGYAENVLYSEIAPVDSAFLLASLEGYFEGTIFSDSLDWNAMGFVEHRSFESDEHVPSQTIALLQSQVEGYAGLYSKWRLGGRYLGLEQAFDATFDVLDRNTFLVKAKEPELFLGWKSLFLTFEYDAEIGLSRMEFDQEGSDYDSFNWEVEIDQRIVEGLNWKSGIFGYERNYLDRAARDLDGSTLPDTLMNTRQLGFETGLEYERQTEAADHKLSLMLGERRRRDLAFGYYDRSRRSVLLQWQIDWKATSLRLESDFGAYRYDAQLGEDDRLQRTDSWSWTLELERRLSERWGVFLWATIEDEDSNASFFSYEANSLSLGLRWLK</sequence>
<organism evidence="1 2">
    <name type="scientific">Pelagicoccus enzymogenes</name>
    <dbReference type="NCBI Taxonomy" id="2773457"/>
    <lineage>
        <taxon>Bacteria</taxon>
        <taxon>Pseudomonadati</taxon>
        <taxon>Verrucomicrobiota</taxon>
        <taxon>Opitutia</taxon>
        <taxon>Puniceicoccales</taxon>
        <taxon>Pelagicoccaceae</taxon>
        <taxon>Pelagicoccus</taxon>
    </lineage>
</organism>